<dbReference type="EMBL" id="JBGFUD010000502">
    <property type="protein sequence ID" value="MFH4974663.1"/>
    <property type="molecule type" value="Genomic_DNA"/>
</dbReference>
<keyword evidence="4" id="KW-0472">Membrane</keyword>
<gene>
    <name evidence="7" type="ORF">AB6A40_001372</name>
</gene>
<sequence length="419" mass="48339">MISRVVPLFMIVLTFCTFHSFHILKLNWTKNVVPKGLCASCNWNATKHSNLDTLTDRTPSTEHMCFSQKLPILCDYSISSDECEAFFEGNKPPPSVHSIRIPENASVDDEISAECDRIRERGYYANEAFSSEEREFPLAFVRVVYKEYHLQELLLNLMWSPQNFYCYALDKQSSPLFHEQMKNLSHCFDNVVLTSVEYPVKSSGWNMYSSILECLKVIIEKSGWKYAIILQNHDIPIKTNREIVDILKLFNGSNDIAVYAQSKRRTPRFDNWTYAALHLFKDESLNDNRTIKIAKGNIGCSLSRPFVEFIVRELNLIELIRRFESIGYGSDEMLFPTLHSNDELTTSHACTHASTMRSGSAHSCSPCFCTWAKRSCVVRLQLWFFRHSPMNASINEHVKDCVYDVITCCVYYSCFTIDD</sequence>
<comment type="caution">
    <text evidence="7">The sequence shown here is derived from an EMBL/GenBank/DDBJ whole genome shotgun (WGS) entry which is preliminary data.</text>
</comment>
<evidence type="ECO:0000256" key="6">
    <source>
        <dbReference type="SAM" id="SignalP"/>
    </source>
</evidence>
<keyword evidence="6" id="KW-0732">Signal</keyword>
<reference evidence="7 8" key="1">
    <citation type="submission" date="2024-08" db="EMBL/GenBank/DDBJ databases">
        <title>Gnathostoma spinigerum genome.</title>
        <authorList>
            <person name="Gonzalez-Bertolin B."/>
            <person name="Monzon S."/>
            <person name="Zaballos A."/>
            <person name="Jimenez P."/>
            <person name="Dekumyoy P."/>
            <person name="Varona S."/>
            <person name="Cuesta I."/>
            <person name="Sumanam S."/>
            <person name="Adisakwattana P."/>
            <person name="Gasser R.B."/>
            <person name="Hernandez-Gonzalez A."/>
            <person name="Young N.D."/>
            <person name="Perteguer M.J."/>
        </authorList>
    </citation>
    <scope>NUCLEOTIDE SEQUENCE [LARGE SCALE GENOMIC DNA]</scope>
    <source>
        <strain evidence="7">AL3</strain>
        <tissue evidence="7">Liver</tissue>
    </source>
</reference>
<feature type="signal peptide" evidence="6">
    <location>
        <begin position="1"/>
        <end position="16"/>
    </location>
</feature>
<keyword evidence="2" id="KW-0328">Glycosyltransferase</keyword>
<evidence type="ECO:0000256" key="2">
    <source>
        <dbReference type="ARBA" id="ARBA00022676"/>
    </source>
</evidence>
<evidence type="ECO:0000313" key="8">
    <source>
        <dbReference type="Proteomes" id="UP001608902"/>
    </source>
</evidence>
<proteinExistence type="predicted"/>
<evidence type="ECO:0000256" key="1">
    <source>
        <dbReference type="ARBA" id="ARBA00004606"/>
    </source>
</evidence>
<evidence type="ECO:0000313" key="7">
    <source>
        <dbReference type="EMBL" id="MFH4974663.1"/>
    </source>
</evidence>
<accession>A0ABD6E406</accession>
<dbReference type="GO" id="GO:0016757">
    <property type="term" value="F:glycosyltransferase activity"/>
    <property type="evidence" value="ECO:0007669"/>
    <property type="project" value="UniProtKB-KW"/>
</dbReference>
<evidence type="ECO:0000256" key="3">
    <source>
        <dbReference type="ARBA" id="ARBA00022679"/>
    </source>
</evidence>
<keyword evidence="3" id="KW-0808">Transferase</keyword>
<dbReference type="Proteomes" id="UP001608902">
    <property type="component" value="Unassembled WGS sequence"/>
</dbReference>
<protein>
    <recommendedName>
        <fullName evidence="9">Core-2/I-Branching enzyme</fullName>
    </recommendedName>
</protein>
<dbReference type="PANTHER" id="PTHR46671">
    <property type="entry name" value="PROTEIN CBG11221"/>
    <property type="match status" value="1"/>
</dbReference>
<name>A0ABD6E406_9BILA</name>
<keyword evidence="5" id="KW-0325">Glycoprotein</keyword>
<comment type="subcellular location">
    <subcellularLocation>
        <location evidence="1">Membrane</location>
        <topology evidence="1">Single-pass type II membrane protein</topology>
    </subcellularLocation>
</comment>
<dbReference type="GO" id="GO:0016020">
    <property type="term" value="C:membrane"/>
    <property type="evidence" value="ECO:0007669"/>
    <property type="project" value="UniProtKB-SubCell"/>
</dbReference>
<keyword evidence="8" id="KW-1185">Reference proteome</keyword>
<dbReference type="PANTHER" id="PTHR46671:SF7">
    <property type="entry name" value="CORE-2_I-BRANCHING ENZYME"/>
    <property type="match status" value="1"/>
</dbReference>
<dbReference type="AlphaFoldDB" id="A0ABD6E406"/>
<evidence type="ECO:0000256" key="5">
    <source>
        <dbReference type="ARBA" id="ARBA00023180"/>
    </source>
</evidence>
<evidence type="ECO:0000256" key="4">
    <source>
        <dbReference type="ARBA" id="ARBA00023136"/>
    </source>
</evidence>
<dbReference type="Pfam" id="PF02485">
    <property type="entry name" value="Branch"/>
    <property type="match status" value="1"/>
</dbReference>
<feature type="chain" id="PRO_5044877003" description="Core-2/I-Branching enzyme" evidence="6">
    <location>
        <begin position="17"/>
        <end position="419"/>
    </location>
</feature>
<organism evidence="7 8">
    <name type="scientific">Gnathostoma spinigerum</name>
    <dbReference type="NCBI Taxonomy" id="75299"/>
    <lineage>
        <taxon>Eukaryota</taxon>
        <taxon>Metazoa</taxon>
        <taxon>Ecdysozoa</taxon>
        <taxon>Nematoda</taxon>
        <taxon>Chromadorea</taxon>
        <taxon>Rhabditida</taxon>
        <taxon>Spirurina</taxon>
        <taxon>Gnathostomatomorpha</taxon>
        <taxon>Gnathostomatoidea</taxon>
        <taxon>Gnathostomatidae</taxon>
        <taxon>Gnathostoma</taxon>
    </lineage>
</organism>
<evidence type="ECO:0008006" key="9">
    <source>
        <dbReference type="Google" id="ProtNLM"/>
    </source>
</evidence>
<dbReference type="InterPro" id="IPR003406">
    <property type="entry name" value="Glyco_trans_14"/>
</dbReference>